<dbReference type="SUPFAM" id="SSF48264">
    <property type="entry name" value="Cytochrome P450"/>
    <property type="match status" value="1"/>
</dbReference>
<evidence type="ECO:0000313" key="11">
    <source>
        <dbReference type="Proteomes" id="UP000472277"/>
    </source>
</evidence>
<evidence type="ECO:0000256" key="4">
    <source>
        <dbReference type="ARBA" id="ARBA00022723"/>
    </source>
</evidence>
<dbReference type="GO" id="GO:0008203">
    <property type="term" value="P:cholesterol metabolic process"/>
    <property type="evidence" value="ECO:0007669"/>
    <property type="project" value="TreeGrafter"/>
</dbReference>
<evidence type="ECO:0000256" key="7">
    <source>
        <dbReference type="ARBA" id="ARBA00023033"/>
    </source>
</evidence>
<dbReference type="GO" id="GO:0006700">
    <property type="term" value="P:C21-steroid hormone biosynthetic process"/>
    <property type="evidence" value="ECO:0007669"/>
    <property type="project" value="TreeGrafter"/>
</dbReference>
<gene>
    <name evidence="10" type="primary">CYP27A1</name>
</gene>
<dbReference type="GO" id="GO:0004497">
    <property type="term" value="F:monooxygenase activity"/>
    <property type="evidence" value="ECO:0007669"/>
    <property type="project" value="UniProtKB-KW"/>
</dbReference>
<keyword evidence="3 8" id="KW-0349">Heme</keyword>
<dbReference type="PROSITE" id="PS00086">
    <property type="entry name" value="CYTOCHROME_P450"/>
    <property type="match status" value="1"/>
</dbReference>
<evidence type="ECO:0000256" key="8">
    <source>
        <dbReference type="PIRSR" id="PIRSR602401-1"/>
    </source>
</evidence>
<comment type="cofactor">
    <cofactor evidence="1 8">
        <name>heme</name>
        <dbReference type="ChEBI" id="CHEBI:30413"/>
    </cofactor>
</comment>
<dbReference type="FunCoup" id="A0A674BHF6">
    <property type="interactions" value="350"/>
</dbReference>
<name>A0A674BHF6_SALTR</name>
<evidence type="ECO:0000256" key="6">
    <source>
        <dbReference type="ARBA" id="ARBA00023004"/>
    </source>
</evidence>
<dbReference type="Gene3D" id="1.10.630.10">
    <property type="entry name" value="Cytochrome P450"/>
    <property type="match status" value="1"/>
</dbReference>
<dbReference type="GO" id="GO:0006704">
    <property type="term" value="P:glucocorticoid biosynthetic process"/>
    <property type="evidence" value="ECO:0007669"/>
    <property type="project" value="TreeGrafter"/>
</dbReference>
<dbReference type="GO" id="GO:0042359">
    <property type="term" value="P:vitamin D metabolic process"/>
    <property type="evidence" value="ECO:0007669"/>
    <property type="project" value="UniProtKB-ARBA"/>
</dbReference>
<dbReference type="OMA" id="GPQTHVN"/>
<dbReference type="GO" id="GO:0020037">
    <property type="term" value="F:heme binding"/>
    <property type="evidence" value="ECO:0007669"/>
    <property type="project" value="InterPro"/>
</dbReference>
<keyword evidence="4 8" id="KW-0479">Metal-binding</keyword>
<dbReference type="AlphaFoldDB" id="A0A674BHF6"/>
<evidence type="ECO:0000256" key="5">
    <source>
        <dbReference type="ARBA" id="ARBA00023002"/>
    </source>
</evidence>
<dbReference type="FunFam" id="1.10.630.10:FF:000006">
    <property type="entry name" value="Cytochrome P450 302a1, mitochondrial"/>
    <property type="match status" value="1"/>
</dbReference>
<keyword evidence="7 9" id="KW-0503">Monooxygenase</keyword>
<dbReference type="InterPro" id="IPR017972">
    <property type="entry name" value="Cyt_P450_CS"/>
</dbReference>
<sequence>MAVHLAQSAMQRSGRWLLLCPTAPALVCTRWVGGTGSPSNTLPSTSQGKIRTADDLPRIKTRDMFYRMFVKGYYKRLHELQVYEKQLYGPMYKVGMGRFNSIALNSVELLEELLRKDEKFPSRGDMSLWTEYRDLRGIGYGPFTEEGEKWYKLRTVLNKRMMHPKDSVQYGDVVNEVVSDLIKRIYHLRRISPSGDLVTNLSNELYRFSLEGISSILFETRIGCLEEEIPVETQDFIDSIAQMFSYSMPVAMLPKWSRNILPIYRRYIAGWEGIFKFSGKLIDMKMEAIQKRVETDQEVEGEYLTYLLSNTKMTNKEVYGSVAELLLAGVDTTSNTMMWAMHLLSRDPNAQDTLYQEVSHCIPGDKIPSAQDVNRMPYLKAVIKETLRMYPVVPMNARIMVENDIIIGGHFFTKKTSFTMCHYAISQDEKTFPEPSKFKPERWLRDGRVRPNPFGSIPFGFGVRGCVGRRIAELEMYLALSRIIKLFEIRPDPSIGEVKALNRTVLVADRQVNLHFMERTKQITHGIKQTYSQ</sequence>
<dbReference type="GO" id="GO:0034650">
    <property type="term" value="P:cortisol metabolic process"/>
    <property type="evidence" value="ECO:0007669"/>
    <property type="project" value="TreeGrafter"/>
</dbReference>
<dbReference type="PRINTS" id="PR00463">
    <property type="entry name" value="EP450I"/>
</dbReference>
<feature type="binding site" description="axial binding residue" evidence="8">
    <location>
        <position position="466"/>
    </location>
    <ligand>
        <name>heme</name>
        <dbReference type="ChEBI" id="CHEBI:30413"/>
    </ligand>
    <ligandPart>
        <name>Fe</name>
        <dbReference type="ChEBI" id="CHEBI:18248"/>
    </ligandPart>
</feature>
<dbReference type="GO" id="GO:0005506">
    <property type="term" value="F:iron ion binding"/>
    <property type="evidence" value="ECO:0007669"/>
    <property type="project" value="InterPro"/>
</dbReference>
<dbReference type="InParanoid" id="A0A674BHF6"/>
<dbReference type="GO" id="GO:0016705">
    <property type="term" value="F:oxidoreductase activity, acting on paired donors, with incorporation or reduction of molecular oxygen"/>
    <property type="evidence" value="ECO:0007669"/>
    <property type="project" value="InterPro"/>
</dbReference>
<dbReference type="PRINTS" id="PR00385">
    <property type="entry name" value="P450"/>
</dbReference>
<keyword evidence="11" id="KW-1185">Reference proteome</keyword>
<evidence type="ECO:0000256" key="3">
    <source>
        <dbReference type="ARBA" id="ARBA00022617"/>
    </source>
</evidence>
<proteinExistence type="inferred from homology"/>
<dbReference type="PANTHER" id="PTHR24279">
    <property type="entry name" value="CYTOCHROME P450"/>
    <property type="match status" value="1"/>
</dbReference>
<dbReference type="Proteomes" id="UP000472277">
    <property type="component" value="Chromosome 24"/>
</dbReference>
<dbReference type="InterPro" id="IPR002401">
    <property type="entry name" value="Cyt_P450_E_grp-I"/>
</dbReference>
<dbReference type="PANTHER" id="PTHR24279:SF123">
    <property type="entry name" value="CYTOCHROME P450 FAMILY 27 SUBFAMILY A MEMBER 1"/>
    <property type="match status" value="1"/>
</dbReference>
<dbReference type="Pfam" id="PF00067">
    <property type="entry name" value="p450"/>
    <property type="match status" value="1"/>
</dbReference>
<reference evidence="10" key="2">
    <citation type="submission" date="2025-09" db="UniProtKB">
        <authorList>
            <consortium name="Ensembl"/>
        </authorList>
    </citation>
    <scope>IDENTIFICATION</scope>
</reference>
<dbReference type="GO" id="GO:0071375">
    <property type="term" value="P:cellular response to peptide hormone stimulus"/>
    <property type="evidence" value="ECO:0007669"/>
    <property type="project" value="TreeGrafter"/>
</dbReference>
<dbReference type="GeneTree" id="ENSGT00950000182905"/>
<comment type="similarity">
    <text evidence="2 9">Belongs to the cytochrome P450 family.</text>
</comment>
<evidence type="ECO:0000256" key="2">
    <source>
        <dbReference type="ARBA" id="ARBA00010617"/>
    </source>
</evidence>
<reference evidence="10" key="1">
    <citation type="submission" date="2025-08" db="UniProtKB">
        <authorList>
            <consortium name="Ensembl"/>
        </authorList>
    </citation>
    <scope>IDENTIFICATION</scope>
</reference>
<keyword evidence="6 8" id="KW-0408">Iron</keyword>
<dbReference type="InterPro" id="IPR036396">
    <property type="entry name" value="Cyt_P450_sf"/>
</dbReference>
<accession>A0A674BHF6</accession>
<organism evidence="10 11">
    <name type="scientific">Salmo trutta</name>
    <name type="common">Brown trout</name>
    <dbReference type="NCBI Taxonomy" id="8032"/>
    <lineage>
        <taxon>Eukaryota</taxon>
        <taxon>Metazoa</taxon>
        <taxon>Chordata</taxon>
        <taxon>Craniata</taxon>
        <taxon>Vertebrata</taxon>
        <taxon>Euteleostomi</taxon>
        <taxon>Actinopterygii</taxon>
        <taxon>Neopterygii</taxon>
        <taxon>Teleostei</taxon>
        <taxon>Protacanthopterygii</taxon>
        <taxon>Salmoniformes</taxon>
        <taxon>Salmonidae</taxon>
        <taxon>Salmoninae</taxon>
        <taxon>Salmo</taxon>
    </lineage>
</organism>
<dbReference type="InterPro" id="IPR050479">
    <property type="entry name" value="CYP11_CYP27_families"/>
</dbReference>
<protein>
    <submittedName>
        <fullName evidence="10">Cytochrome P450 family 27 subfamily A member 1</fullName>
    </submittedName>
</protein>
<dbReference type="InterPro" id="IPR001128">
    <property type="entry name" value="Cyt_P450"/>
</dbReference>
<keyword evidence="5 9" id="KW-0560">Oxidoreductase</keyword>
<dbReference type="GO" id="GO:0005743">
    <property type="term" value="C:mitochondrial inner membrane"/>
    <property type="evidence" value="ECO:0007669"/>
    <property type="project" value="TreeGrafter"/>
</dbReference>
<dbReference type="Ensembl" id="ENSSTUT00000074823.1">
    <property type="protein sequence ID" value="ENSSTUP00000070457.1"/>
    <property type="gene ID" value="ENSSTUG00000030913.1"/>
</dbReference>
<evidence type="ECO:0000313" key="10">
    <source>
        <dbReference type="Ensembl" id="ENSSTUP00000070457.1"/>
    </source>
</evidence>
<evidence type="ECO:0000256" key="9">
    <source>
        <dbReference type="RuleBase" id="RU000461"/>
    </source>
</evidence>
<evidence type="ECO:0000256" key="1">
    <source>
        <dbReference type="ARBA" id="ARBA00001971"/>
    </source>
</evidence>